<organism evidence="1 2">
    <name type="scientific">Zalaria obscura</name>
    <dbReference type="NCBI Taxonomy" id="2024903"/>
    <lineage>
        <taxon>Eukaryota</taxon>
        <taxon>Fungi</taxon>
        <taxon>Dikarya</taxon>
        <taxon>Ascomycota</taxon>
        <taxon>Pezizomycotina</taxon>
        <taxon>Dothideomycetes</taxon>
        <taxon>Dothideomycetidae</taxon>
        <taxon>Dothideales</taxon>
        <taxon>Zalariaceae</taxon>
        <taxon>Zalaria</taxon>
    </lineage>
</organism>
<sequence>MREGEDAAVEAPDSNDATATLTPEPPTSSPRGPLSKFRKARKGTGDKNASTNSLLTAGTDGDDSNGGLRASFDGALDKLKERARKSNDERRGSADSSNGNRLSRALSKRKRRKASNVGLGASTEDVSDSRRASTNALSLSAKSNQSDLSLSLAGSGRSSLLTEESENEGPPVRPTLSPHQSHLGYLTLSSPVIKVQTSQSAPESRENPTSIDQTLAELNPTKSEQLSATTDPNPESAVSEQRQSPVDRFRGFSISKKKPGATSTTDLPRSGSSGVGGLGALFGTNSSKGSLKLQQETESTQSLPQEQEKQESAVESSSTPIKIGTRQQRIDTTLPSTPPNVGTPTTFVTPPTPTDSQYRFESPKKGKESPTTAQEKNNLSAFNSFARRGRQSNLPSSKLSNAVSAPLLTPHIEETKTPGGSLTAPTGSSGFFSSVFTAAQNAANQLSNTINNSSVAPKTKQSESEAFPALEEEEVIPGTGDQSPAEELGEKKQLAVETLGTGDLSLSHLGISDDSDPSPMTSKLDVSDTASQGPGQMPAPDDAAQKAEENAAARAVSVAYEKPVVSMVSQAQGGRPDSIVSADGDERSGVQTPPRAMSGVFGGNDIKRSGSVRSRISERTKRRHRGSSATTGGTLAAAISASTAALANPGAGAPGHRLTGFAVASGKRNKDFHQLFRSVPEDDYLIEDYSAALQRDILLHGRIYISEGHICFSSNILGWVTNLVISFDEIVSVEKKSTAVIFPNAIVIQTLHARNIFASLVARDSTYDLIIGIWKISHPNLKSSLNGVAIDDATKGDKTEKTDSVESDEEEDDASSDDVYDEDAEDASDMGSFTEAGGNGSIAGSDYADAASRKTSAVPQTVPTSSSAPPGLANADAVVTGAAVGADYPGQPTHAPTECGDDGSHYEKPLTDTTVPAPLGKVYNMLFGPASGAFMRKWLVEDQKSRELEYEDDKTGMDNDHKTFTYSYIKPLNAPVGPKQTKCIVTCTLEQFDLEKAVSVNCSTQTPDVPSGSIFTTKTRYCLMWGPGNSTRMIANCTIEWTGKSWLRGPIEKGANDGQTQYVKDLLAAVRAAVTTKPPVRGAPRGKAGKGKRRRGETFDTAGTEAERSADKDKAKPSEPNWGLLEPLRGGVPEMIWGLVSPVFTAQVLVVVLGLLLAWTWVFPSGGGRHGGALVPLSRSERALAMEEIWRREESELWQWLEERAGIRDGFVPGAGAGERRVRAKEREMRLREDEGLSAGQVDDAIRVTEERLGVLKEAVRRRKGEEGK</sequence>
<proteinExistence type="predicted"/>
<dbReference type="EMBL" id="JAMKPW020000033">
    <property type="protein sequence ID" value="KAK8201917.1"/>
    <property type="molecule type" value="Genomic_DNA"/>
</dbReference>
<accession>A0ACC3S9R8</accession>
<evidence type="ECO:0000313" key="2">
    <source>
        <dbReference type="Proteomes" id="UP001320706"/>
    </source>
</evidence>
<evidence type="ECO:0000313" key="1">
    <source>
        <dbReference type="EMBL" id="KAK8201917.1"/>
    </source>
</evidence>
<comment type="caution">
    <text evidence="1">The sequence shown here is derived from an EMBL/GenBank/DDBJ whole genome shotgun (WGS) entry which is preliminary data.</text>
</comment>
<reference evidence="1" key="1">
    <citation type="submission" date="2024-02" db="EMBL/GenBank/DDBJ databases">
        <title>Metagenome Assembled Genome of Zalaria obscura JY119.</title>
        <authorList>
            <person name="Vighnesh L."/>
            <person name="Jagadeeshwari U."/>
            <person name="Venkata Ramana C."/>
            <person name="Sasikala C."/>
        </authorList>
    </citation>
    <scope>NUCLEOTIDE SEQUENCE</scope>
    <source>
        <strain evidence="1">JY119</strain>
    </source>
</reference>
<gene>
    <name evidence="1" type="ORF">M8818_005442</name>
</gene>
<dbReference type="Proteomes" id="UP001320706">
    <property type="component" value="Unassembled WGS sequence"/>
</dbReference>
<name>A0ACC3S9R8_9PEZI</name>
<protein>
    <submittedName>
        <fullName evidence="1">Uncharacterized protein</fullName>
    </submittedName>
</protein>
<keyword evidence="2" id="KW-1185">Reference proteome</keyword>